<dbReference type="AlphaFoldDB" id="A0A1S7SDU3"/>
<gene>
    <name evidence="1" type="ORF">AGR4C_pb20092</name>
</gene>
<sequence>MIRTNCSVRRGVIGKSAPLLGSFATKHDIVKEYVLVGKSVWQVFGFAGSGFDSDQALMSTLRQYYPHVAVITRPETGSLSKVTLLSRKS</sequence>
<organism evidence="1 2">
    <name type="scientific">Agrobacterium tumefaciens str. Kerr 14</name>
    <dbReference type="NCBI Taxonomy" id="1183424"/>
    <lineage>
        <taxon>Bacteria</taxon>
        <taxon>Pseudomonadati</taxon>
        <taxon>Pseudomonadota</taxon>
        <taxon>Alphaproteobacteria</taxon>
        <taxon>Hyphomicrobiales</taxon>
        <taxon>Rhizobiaceae</taxon>
        <taxon>Rhizobium/Agrobacterium group</taxon>
        <taxon>Agrobacterium</taxon>
        <taxon>Agrobacterium tumefaciens complex</taxon>
    </lineage>
</organism>
<evidence type="ECO:0000313" key="2">
    <source>
        <dbReference type="Proteomes" id="UP000191897"/>
    </source>
</evidence>
<dbReference type="Proteomes" id="UP000191897">
    <property type="component" value="Unassembled WGS sequence"/>
</dbReference>
<name>A0A1S7SDU3_AGRTU</name>
<protein>
    <submittedName>
        <fullName evidence="1">Uncharacterized protein</fullName>
    </submittedName>
</protein>
<dbReference type="EMBL" id="FBWC01000041">
    <property type="protein sequence ID" value="CUX67279.1"/>
    <property type="molecule type" value="Genomic_DNA"/>
</dbReference>
<accession>A0A1S7SDU3</accession>
<proteinExistence type="predicted"/>
<evidence type="ECO:0000313" key="1">
    <source>
        <dbReference type="EMBL" id="CUX67279.1"/>
    </source>
</evidence>
<reference evidence="1 2" key="1">
    <citation type="submission" date="2016-01" db="EMBL/GenBank/DDBJ databases">
        <authorList>
            <person name="Oliw E.H."/>
        </authorList>
    </citation>
    <scope>NUCLEOTIDE SEQUENCE [LARGE SCALE GENOMIC DNA]</scope>
    <source>
        <strain evidence="1 2">Kerr 14</strain>
    </source>
</reference>